<comment type="caution">
    <text evidence="1">The sequence shown here is derived from an EMBL/GenBank/DDBJ whole genome shotgun (WGS) entry which is preliminary data.</text>
</comment>
<proteinExistence type="predicted"/>
<gene>
    <name evidence="1" type="primary">Cnig_chr_I.g1820</name>
    <name evidence="1" type="ORF">B9Z55_001820</name>
</gene>
<reference evidence="2" key="1">
    <citation type="submission" date="2017-10" db="EMBL/GenBank/DDBJ databases">
        <title>Rapid genome shrinkage in a self-fertile nematode reveals novel sperm competition proteins.</title>
        <authorList>
            <person name="Yin D."/>
            <person name="Schwarz E.M."/>
            <person name="Thomas C.G."/>
            <person name="Felde R.L."/>
            <person name="Korf I.F."/>
            <person name="Cutter A.D."/>
            <person name="Schartner C.M."/>
            <person name="Ralston E.J."/>
            <person name="Meyer B.J."/>
            <person name="Haag E.S."/>
        </authorList>
    </citation>
    <scope>NUCLEOTIDE SEQUENCE [LARGE SCALE GENOMIC DNA]</scope>
    <source>
        <strain evidence="2">JU1422</strain>
    </source>
</reference>
<dbReference type="AlphaFoldDB" id="A0A2G5VHJ4"/>
<protein>
    <submittedName>
        <fullName evidence="1">Uncharacterized protein</fullName>
    </submittedName>
</protein>
<dbReference type="EMBL" id="PDUG01000001">
    <property type="protein sequence ID" value="PIC51234.1"/>
    <property type="molecule type" value="Genomic_DNA"/>
</dbReference>
<name>A0A2G5VHJ4_9PELO</name>
<evidence type="ECO:0000313" key="1">
    <source>
        <dbReference type="EMBL" id="PIC51234.1"/>
    </source>
</evidence>
<evidence type="ECO:0000313" key="2">
    <source>
        <dbReference type="Proteomes" id="UP000230233"/>
    </source>
</evidence>
<keyword evidence="2" id="KW-1185">Reference proteome</keyword>
<sequence length="76" mass="8403">MFGDVVVCSVFVVYVVCVSNLCYTLKIDETVEIGVDDGVEIGRTNGATSMLSSCPFEHLESIIDFFEEMKNQKKDG</sequence>
<dbReference type="Proteomes" id="UP000230233">
    <property type="component" value="Chromosome I"/>
</dbReference>
<accession>A0A2G5VHJ4</accession>
<organism evidence="1 2">
    <name type="scientific">Caenorhabditis nigoni</name>
    <dbReference type="NCBI Taxonomy" id="1611254"/>
    <lineage>
        <taxon>Eukaryota</taxon>
        <taxon>Metazoa</taxon>
        <taxon>Ecdysozoa</taxon>
        <taxon>Nematoda</taxon>
        <taxon>Chromadorea</taxon>
        <taxon>Rhabditida</taxon>
        <taxon>Rhabditina</taxon>
        <taxon>Rhabditomorpha</taxon>
        <taxon>Rhabditoidea</taxon>
        <taxon>Rhabditidae</taxon>
        <taxon>Peloderinae</taxon>
        <taxon>Caenorhabditis</taxon>
    </lineage>
</organism>